<feature type="compositionally biased region" description="Low complexity" evidence="20">
    <location>
        <begin position="236"/>
        <end position="246"/>
    </location>
</feature>
<dbReference type="Ensembl" id="ENSNBRT00000007773.1">
    <property type="protein sequence ID" value="ENSNBRP00000007561.1"/>
    <property type="gene ID" value="ENSNBRG00000005882.1"/>
</dbReference>
<proteinExistence type="inferred from homology"/>
<feature type="region of interest" description="Disordered" evidence="20">
    <location>
        <begin position="807"/>
        <end position="892"/>
    </location>
</feature>
<feature type="compositionally biased region" description="Polar residues" evidence="20">
    <location>
        <begin position="880"/>
        <end position="892"/>
    </location>
</feature>
<dbReference type="SUPFAM" id="SSF46689">
    <property type="entry name" value="Homeodomain-like"/>
    <property type="match status" value="4"/>
</dbReference>
<keyword evidence="7" id="KW-0677">Repeat</keyword>
<keyword evidence="6" id="KW-0479">Metal-binding</keyword>
<keyword evidence="5" id="KW-0597">Phosphoprotein</keyword>
<feature type="compositionally biased region" description="Polar residues" evidence="20">
    <location>
        <begin position="506"/>
        <end position="518"/>
    </location>
</feature>
<dbReference type="InterPro" id="IPR041057">
    <property type="entry name" value="ZHX_Znf_C2H2"/>
</dbReference>
<evidence type="ECO:0000256" key="17">
    <source>
        <dbReference type="PROSITE-ProRule" id="PRU00042"/>
    </source>
</evidence>
<feature type="compositionally biased region" description="Low complexity" evidence="20">
    <location>
        <begin position="421"/>
        <end position="442"/>
    </location>
</feature>
<feature type="compositionally biased region" description="Acidic residues" evidence="20">
    <location>
        <begin position="850"/>
        <end position="874"/>
    </location>
</feature>
<feature type="DNA-binding region" description="Homeobox" evidence="18">
    <location>
        <begin position="442"/>
        <end position="501"/>
    </location>
</feature>
<dbReference type="InterPro" id="IPR009057">
    <property type="entry name" value="Homeodomain-like_sf"/>
</dbReference>
<feature type="compositionally biased region" description="Acidic residues" evidence="20">
    <location>
        <begin position="809"/>
        <end position="832"/>
    </location>
</feature>
<name>A0A3Q4GFG1_NEOBR</name>
<dbReference type="PANTHER" id="PTHR15467:SF4">
    <property type="entry name" value="ZINC FINGERS AND HOMEOBOXES PROTEIN 1"/>
    <property type="match status" value="1"/>
</dbReference>
<dbReference type="InterPro" id="IPR036236">
    <property type="entry name" value="Znf_C2H2_sf"/>
</dbReference>
<dbReference type="SMART" id="SM00389">
    <property type="entry name" value="HOX"/>
    <property type="match status" value="4"/>
</dbReference>
<feature type="compositionally biased region" description="Low complexity" evidence="20">
    <location>
        <begin position="526"/>
        <end position="542"/>
    </location>
</feature>
<keyword evidence="9" id="KW-0862">Zinc</keyword>
<feature type="compositionally biased region" description="Basic and acidic residues" evidence="20">
    <location>
        <begin position="51"/>
        <end position="65"/>
    </location>
</feature>
<evidence type="ECO:0000256" key="4">
    <source>
        <dbReference type="ARBA" id="ARBA00022499"/>
    </source>
</evidence>
<evidence type="ECO:0000256" key="11">
    <source>
        <dbReference type="ARBA" id="ARBA00023015"/>
    </source>
</evidence>
<dbReference type="GeneTree" id="ENSGT00950000182893"/>
<evidence type="ECO:0000256" key="7">
    <source>
        <dbReference type="ARBA" id="ARBA00022737"/>
    </source>
</evidence>
<comment type="subcellular location">
    <subcellularLocation>
        <location evidence="1 18 19">Nucleus</location>
    </subcellularLocation>
</comment>
<evidence type="ECO:0000256" key="14">
    <source>
        <dbReference type="ARBA" id="ARBA00023163"/>
    </source>
</evidence>
<dbReference type="FunFam" id="1.10.10.60:FF:000212">
    <property type="entry name" value="Zinc fingers and homeoboxes protein 3"/>
    <property type="match status" value="1"/>
</dbReference>
<evidence type="ECO:0000256" key="6">
    <source>
        <dbReference type="ARBA" id="ARBA00022723"/>
    </source>
</evidence>
<feature type="compositionally biased region" description="Basic and acidic residues" evidence="20">
    <location>
        <begin position="833"/>
        <end position="849"/>
    </location>
</feature>
<organism evidence="23 24">
    <name type="scientific">Neolamprologus brichardi</name>
    <name type="common">Fairy cichlid</name>
    <name type="synonym">Lamprologus brichardi</name>
    <dbReference type="NCBI Taxonomy" id="32507"/>
    <lineage>
        <taxon>Eukaryota</taxon>
        <taxon>Metazoa</taxon>
        <taxon>Chordata</taxon>
        <taxon>Craniata</taxon>
        <taxon>Vertebrata</taxon>
        <taxon>Euteleostomi</taxon>
        <taxon>Actinopterygii</taxon>
        <taxon>Neopterygii</taxon>
        <taxon>Teleostei</taxon>
        <taxon>Neoteleostei</taxon>
        <taxon>Acanthomorphata</taxon>
        <taxon>Ovalentaria</taxon>
        <taxon>Cichlomorphae</taxon>
        <taxon>Cichliformes</taxon>
        <taxon>Cichlidae</taxon>
        <taxon>African cichlids</taxon>
        <taxon>Pseudocrenilabrinae</taxon>
        <taxon>Lamprologini</taxon>
        <taxon>Neolamprologus</taxon>
    </lineage>
</organism>
<evidence type="ECO:0000256" key="15">
    <source>
        <dbReference type="ARBA" id="ARBA00023242"/>
    </source>
</evidence>
<evidence type="ECO:0000256" key="12">
    <source>
        <dbReference type="ARBA" id="ARBA00023125"/>
    </source>
</evidence>
<feature type="region of interest" description="Disordered" evidence="20">
    <location>
        <begin position="499"/>
        <end position="542"/>
    </location>
</feature>
<evidence type="ECO:0000256" key="3">
    <source>
        <dbReference type="ARBA" id="ARBA00022491"/>
    </source>
</evidence>
<feature type="region of interest" description="Disordered" evidence="20">
    <location>
        <begin position="606"/>
        <end position="648"/>
    </location>
</feature>
<dbReference type="SUPFAM" id="SSF57667">
    <property type="entry name" value="beta-beta-alpha zinc fingers"/>
    <property type="match status" value="2"/>
</dbReference>
<evidence type="ECO:0000256" key="16">
    <source>
        <dbReference type="ARBA" id="ARBA00040117"/>
    </source>
</evidence>
<keyword evidence="10" id="KW-0832">Ubl conjugation</keyword>
<dbReference type="STRING" id="32507.ENSNBRP00000007561"/>
<feature type="DNA-binding region" description="Homeobox" evidence="18">
    <location>
        <begin position="647"/>
        <end position="706"/>
    </location>
</feature>
<evidence type="ECO:0000256" key="19">
    <source>
        <dbReference type="RuleBase" id="RU000682"/>
    </source>
</evidence>
<evidence type="ECO:0000256" key="13">
    <source>
        <dbReference type="ARBA" id="ARBA00023155"/>
    </source>
</evidence>
<evidence type="ECO:0000256" key="9">
    <source>
        <dbReference type="ARBA" id="ARBA00022833"/>
    </source>
</evidence>
<dbReference type="Bgee" id="ENSNBRG00000005882">
    <property type="expression patterns" value="Expressed in blood and 5 other cell types or tissues"/>
</dbReference>
<keyword evidence="14" id="KW-0804">Transcription</keyword>
<feature type="region of interest" description="Disordered" evidence="20">
    <location>
        <begin position="409"/>
        <end position="451"/>
    </location>
</feature>
<evidence type="ECO:0000259" key="22">
    <source>
        <dbReference type="PROSITE" id="PS50157"/>
    </source>
</evidence>
<dbReference type="AlphaFoldDB" id="A0A3Q4GFG1"/>
<keyword evidence="12 18" id="KW-0238">DNA-binding</keyword>
<dbReference type="GO" id="GO:0008270">
    <property type="term" value="F:zinc ion binding"/>
    <property type="evidence" value="ECO:0007669"/>
    <property type="project" value="UniProtKB-KW"/>
</dbReference>
<dbReference type="InterPro" id="IPR001356">
    <property type="entry name" value="HD"/>
</dbReference>
<dbReference type="GO" id="GO:0000981">
    <property type="term" value="F:DNA-binding transcription factor activity, RNA polymerase II-specific"/>
    <property type="evidence" value="ECO:0007669"/>
    <property type="project" value="TreeGrafter"/>
</dbReference>
<keyword evidence="13 18" id="KW-0371">Homeobox</keyword>
<feature type="region of interest" description="Disordered" evidence="20">
    <location>
        <begin position="217"/>
        <end position="252"/>
    </location>
</feature>
<dbReference type="PANTHER" id="PTHR15467">
    <property type="entry name" value="ZINC-FINGERS AND HOMEOBOXES RELATED"/>
    <property type="match status" value="1"/>
</dbReference>
<keyword evidence="8 17" id="KW-0863">Zinc-finger</keyword>
<dbReference type="GO" id="GO:0005634">
    <property type="term" value="C:nucleus"/>
    <property type="evidence" value="ECO:0007669"/>
    <property type="project" value="UniProtKB-SubCell"/>
</dbReference>
<dbReference type="PROSITE" id="PS50071">
    <property type="entry name" value="HOMEOBOX_2"/>
    <property type="match status" value="3"/>
</dbReference>
<dbReference type="SMART" id="SM00355">
    <property type="entry name" value="ZnF_C2H2"/>
    <property type="match status" value="2"/>
</dbReference>
<dbReference type="InterPro" id="IPR013087">
    <property type="entry name" value="Znf_C2H2_type"/>
</dbReference>
<evidence type="ECO:0000256" key="8">
    <source>
        <dbReference type="ARBA" id="ARBA00022771"/>
    </source>
</evidence>
<feature type="domain" description="Homeobox" evidence="21">
    <location>
        <begin position="645"/>
        <end position="705"/>
    </location>
</feature>
<dbReference type="FunFam" id="1.10.10.60:FF:000235">
    <property type="entry name" value="Zinc fingers and homeoboxes protein 1"/>
    <property type="match status" value="1"/>
</dbReference>
<reference evidence="23" key="1">
    <citation type="submission" date="2025-08" db="UniProtKB">
        <authorList>
            <consortium name="Ensembl"/>
        </authorList>
    </citation>
    <scope>IDENTIFICATION</scope>
</reference>
<dbReference type="InterPro" id="IPR024578">
    <property type="entry name" value="Homez_homeobox_dom"/>
</dbReference>
<keyword evidence="11" id="KW-0805">Transcription regulation</keyword>
<dbReference type="Gene3D" id="3.30.160.60">
    <property type="entry name" value="Classic Zinc Finger"/>
    <property type="match status" value="1"/>
</dbReference>
<feature type="domain" description="Homeobox" evidence="21">
    <location>
        <begin position="440"/>
        <end position="500"/>
    </location>
</feature>
<accession>A0A3Q4GFG1</accession>
<feature type="region of interest" description="Disordered" evidence="20">
    <location>
        <begin position="1"/>
        <end position="69"/>
    </location>
</feature>
<dbReference type="OMA" id="IMRIRSR"/>
<evidence type="ECO:0000256" key="2">
    <source>
        <dbReference type="ARBA" id="ARBA00007440"/>
    </source>
</evidence>
<dbReference type="Pfam" id="PF11569">
    <property type="entry name" value="Homez"/>
    <property type="match status" value="1"/>
</dbReference>
<feature type="DNA-binding region" description="Homeobox" evidence="18">
    <location>
        <begin position="566"/>
        <end position="609"/>
    </location>
</feature>
<dbReference type="Pfam" id="PF00046">
    <property type="entry name" value="Homeodomain"/>
    <property type="match status" value="3"/>
</dbReference>
<evidence type="ECO:0000256" key="20">
    <source>
        <dbReference type="SAM" id="MobiDB-lite"/>
    </source>
</evidence>
<evidence type="ECO:0000259" key="21">
    <source>
        <dbReference type="PROSITE" id="PS50071"/>
    </source>
</evidence>
<dbReference type="Pfam" id="PF18387">
    <property type="entry name" value="zf_C2H2_ZHX"/>
    <property type="match status" value="1"/>
</dbReference>
<evidence type="ECO:0000256" key="5">
    <source>
        <dbReference type="ARBA" id="ARBA00022553"/>
    </source>
</evidence>
<evidence type="ECO:0000256" key="18">
    <source>
        <dbReference type="PROSITE-ProRule" id="PRU00108"/>
    </source>
</evidence>
<dbReference type="CDD" id="cd00086">
    <property type="entry name" value="homeodomain"/>
    <property type="match status" value="4"/>
</dbReference>
<dbReference type="Gene3D" id="1.10.10.60">
    <property type="entry name" value="Homeodomain-like"/>
    <property type="match status" value="4"/>
</dbReference>
<keyword evidence="4" id="KW-1017">Isopeptide bond</keyword>
<evidence type="ECO:0000256" key="1">
    <source>
        <dbReference type="ARBA" id="ARBA00004123"/>
    </source>
</evidence>
<feature type="domain" description="Homeobox" evidence="21">
    <location>
        <begin position="564"/>
        <end position="608"/>
    </location>
</feature>
<comment type="similarity">
    <text evidence="2">Belongs to the ZHX family.</text>
</comment>
<evidence type="ECO:0000256" key="10">
    <source>
        <dbReference type="ARBA" id="ARBA00022843"/>
    </source>
</evidence>
<dbReference type="FunFam" id="3.30.160.60:FF:000296">
    <property type="entry name" value="Zinc fingers and homeoboxes protein 1"/>
    <property type="match status" value="1"/>
</dbReference>
<keyword evidence="3" id="KW-0678">Repressor</keyword>
<sequence length="892" mass="98481">MASRRKSTIPCMVPPRETVDSDQEMEDVTGAADPEDSNGAATVSSEASGLLEERGEEADGRRDVAASDPYLDSNAAEGGYECKYCSFQTSELNLFTMHVDTEHPDVVLNTSYVCMECDYHTKSYDTLLAHNARLHPGEDNFTRTMVKRNNETIFQQTVNDLTFDGSFVKVEEDEAEETARRGIAFSKTPIMRNKSRAEPKKFTAAHKMAVDDVIKVESDDEDDDKEPPALSPAPMAPAAVAPRGASPAGGGVLPPGTLAQVLSALQSQQNSTQTQLLIPISSIPTYNAAMDNNVLLQPTRPVTTPTFTSTKFSEEQIKVWFSAQRLKHGVSWTPEEVEEARRKKFNGTVQTIPQTITVIPANIAATTNGLQNIFQTCQIVGQPGLVLTQVAGNSGAVPVASPITLTVAGVPGSQPKAAEPSTSESNAEMSSSSAGVSLGLDSTTSKPKKSKEQLAELKASYSRRQFATEAEISRLMQVTKLSKRAIKKWFSDTRYNQRNSKDHHSLLNNSDNTSTIVIDSSDDASDSSPTSAGAPGSAGSSSDLRIKFRHAFPDFTPQKFKEKTPEQLLVLEASFQKSDTPSDEELSRLRAETKLTRREVDAWFTERRKMPSAGQSKDSDAEGDDEKAKPAAAPSPSAQERQGTPPFSRKLVKKTPEQLHILKKAFVHSQWPTSEEYDQMAKESGLPRTYIVNWFGDTRYACKNSNLKWYYLYQSGKALNGGAKSQKKSRKRFRGWSRRTRRPYPCKRSPQGGDGAIKVKSGKAFLKEYYLKHRALSEKDLDELVAKSSMSYEQVRDWFSETARRAEEGAELFSDEEAEGEEEDEEEEEEATAAEHADSEGEMEVKEQGEEASDDDCVEEDEKDAEEEEEDEEIREGSEGFSQSQPQAEEQT</sequence>
<keyword evidence="15 18" id="KW-0539">Nucleus</keyword>
<dbReference type="GO" id="GO:0003677">
    <property type="term" value="F:DNA binding"/>
    <property type="evidence" value="ECO:0007669"/>
    <property type="project" value="UniProtKB-UniRule"/>
</dbReference>
<evidence type="ECO:0000313" key="23">
    <source>
        <dbReference type="Ensembl" id="ENSNBRP00000007561.1"/>
    </source>
</evidence>
<feature type="domain" description="C2H2-type" evidence="22">
    <location>
        <begin position="112"/>
        <end position="140"/>
    </location>
</feature>
<dbReference type="Proteomes" id="UP000261580">
    <property type="component" value="Unassembled WGS sequence"/>
</dbReference>
<evidence type="ECO:0000313" key="24">
    <source>
        <dbReference type="Proteomes" id="UP000261580"/>
    </source>
</evidence>
<reference evidence="23" key="2">
    <citation type="submission" date="2025-09" db="UniProtKB">
        <authorList>
            <consortium name="Ensembl"/>
        </authorList>
    </citation>
    <scope>IDENTIFICATION</scope>
</reference>
<keyword evidence="24" id="KW-1185">Reference proteome</keyword>
<dbReference type="PROSITE" id="PS50157">
    <property type="entry name" value="ZINC_FINGER_C2H2_2"/>
    <property type="match status" value="1"/>
</dbReference>
<protein>
    <recommendedName>
        <fullName evidence="16">Zinc fingers and homeoboxes protein 1</fullName>
    </recommendedName>
</protein>